<feature type="transmembrane region" description="Helical" evidence="1">
    <location>
        <begin position="12"/>
        <end position="32"/>
    </location>
</feature>
<evidence type="ECO:0000256" key="1">
    <source>
        <dbReference type="SAM" id="Phobius"/>
    </source>
</evidence>
<dbReference type="RefSeq" id="WP_134642173.1">
    <property type="nucleotide sequence ID" value="NZ_SOHM01000036.1"/>
</dbReference>
<keyword evidence="3" id="KW-1185">Reference proteome</keyword>
<keyword evidence="1" id="KW-0812">Transmembrane</keyword>
<evidence type="ECO:0000313" key="2">
    <source>
        <dbReference type="EMBL" id="TFD85383.1"/>
    </source>
</evidence>
<dbReference type="EMBL" id="SOHM01000036">
    <property type="protein sequence ID" value="TFD85383.1"/>
    <property type="molecule type" value="Genomic_DNA"/>
</dbReference>
<feature type="transmembrane region" description="Helical" evidence="1">
    <location>
        <begin position="38"/>
        <end position="57"/>
    </location>
</feature>
<organism evidence="2 3">
    <name type="scientific">Cryobacterium lactosi</name>
    <dbReference type="NCBI Taxonomy" id="1259202"/>
    <lineage>
        <taxon>Bacteria</taxon>
        <taxon>Bacillati</taxon>
        <taxon>Actinomycetota</taxon>
        <taxon>Actinomycetes</taxon>
        <taxon>Micrococcales</taxon>
        <taxon>Microbacteriaceae</taxon>
        <taxon>Cryobacterium</taxon>
    </lineage>
</organism>
<gene>
    <name evidence="2" type="ORF">E3T61_17655</name>
</gene>
<reference evidence="2 3" key="1">
    <citation type="submission" date="2019-03" db="EMBL/GenBank/DDBJ databases">
        <title>Genomics of glacier-inhabiting Cryobacterium strains.</title>
        <authorList>
            <person name="Liu Q."/>
            <person name="Xin Y.-H."/>
        </authorList>
    </citation>
    <scope>NUCLEOTIDE SEQUENCE [LARGE SCALE GENOMIC DNA]</scope>
    <source>
        <strain evidence="2 3">Sr59</strain>
    </source>
</reference>
<comment type="caution">
    <text evidence="2">The sequence shown here is derived from an EMBL/GenBank/DDBJ whole genome shotgun (WGS) entry which is preliminary data.</text>
</comment>
<accession>A0A4R9BKU3</accession>
<name>A0A4R9BKU3_9MICO</name>
<keyword evidence="1" id="KW-1133">Transmembrane helix</keyword>
<dbReference type="Proteomes" id="UP000298468">
    <property type="component" value="Unassembled WGS sequence"/>
</dbReference>
<keyword evidence="1" id="KW-0472">Membrane</keyword>
<sequence length="62" mass="6667">MTVDRTAATRRRTALLGWLWSVLILGVGLWVSLATGEWIALLCAAGLVILPIGGLALRARRP</sequence>
<dbReference type="AlphaFoldDB" id="A0A4R9BKU3"/>
<proteinExistence type="predicted"/>
<dbReference type="OrthoDB" id="5123555at2"/>
<protein>
    <submittedName>
        <fullName evidence="2">Uncharacterized protein</fullName>
    </submittedName>
</protein>
<evidence type="ECO:0000313" key="3">
    <source>
        <dbReference type="Proteomes" id="UP000298468"/>
    </source>
</evidence>